<reference evidence="1" key="1">
    <citation type="submission" date="2019-11" db="EMBL/GenBank/DDBJ databases">
        <title>Nori genome reveals adaptations in red seaweeds to the harsh intertidal environment.</title>
        <authorList>
            <person name="Wang D."/>
            <person name="Mao Y."/>
        </authorList>
    </citation>
    <scope>NUCLEOTIDE SEQUENCE</scope>
    <source>
        <tissue evidence="1">Gametophyte</tissue>
    </source>
</reference>
<evidence type="ECO:0000313" key="2">
    <source>
        <dbReference type="Proteomes" id="UP000798662"/>
    </source>
</evidence>
<name>A0ACC3C3A3_PYRYE</name>
<dbReference type="Proteomes" id="UP000798662">
    <property type="component" value="Chromosome 2"/>
</dbReference>
<protein>
    <submittedName>
        <fullName evidence="1">Uncharacterized protein</fullName>
    </submittedName>
</protein>
<sequence>MSRTTAIAGLLTFGTLCSLFAKLIYYAEGANRYGQIAKFEKPWFQVLAMFVGMSFCILLDLPKRTPRRPAGTAAETEPLKGGAVSSVNGIGGGPDVSADAPQQAVPWTESVWVINVPTLFDLFATACGTTGLLYTTVSVYQMLRGAQLIFAALLSIIFLGRRLDKYNWAGIGLAITGIALVGAANIMGEASPTSKADIKFGVIIIIAGQVLQASQVVLEEYLLQNLRMSSIRVVAWEGLFGVAHCVLWVLPLAYFLPGRDHGRLEESVDSVYMCAHSWKVALVLLGDMTAMLAYNVCGMQVTQSLSAVHRVILETLRTLCVWVIDLFLFYFVTKGGFGERWTPYSLLQAAGFVLLVTGTLTYNATQLMAEFHSRRRVREEAPGVVETAVVGAVEAVVSYRGTPELVSGALDGVVSQPLGAGVSPISRPIGLPGASDGDEDDADLDAASDEEDDTGVRASSYMSHPFGSAAHSPYLAMASTPRNSSMSASLRMRAAAQRHTRDQV</sequence>
<organism evidence="1 2">
    <name type="scientific">Pyropia yezoensis</name>
    <name type="common">Susabi-nori</name>
    <name type="synonym">Porphyra yezoensis</name>
    <dbReference type="NCBI Taxonomy" id="2788"/>
    <lineage>
        <taxon>Eukaryota</taxon>
        <taxon>Rhodophyta</taxon>
        <taxon>Bangiophyceae</taxon>
        <taxon>Bangiales</taxon>
        <taxon>Bangiaceae</taxon>
        <taxon>Pyropia</taxon>
    </lineage>
</organism>
<dbReference type="EMBL" id="CM020619">
    <property type="protein sequence ID" value="KAK1864784.1"/>
    <property type="molecule type" value="Genomic_DNA"/>
</dbReference>
<gene>
    <name evidence="1" type="ORF">I4F81_007327</name>
</gene>
<accession>A0ACC3C3A3</accession>
<comment type="caution">
    <text evidence="1">The sequence shown here is derived from an EMBL/GenBank/DDBJ whole genome shotgun (WGS) entry which is preliminary data.</text>
</comment>
<keyword evidence="2" id="KW-1185">Reference proteome</keyword>
<evidence type="ECO:0000313" key="1">
    <source>
        <dbReference type="EMBL" id="KAK1864784.1"/>
    </source>
</evidence>
<proteinExistence type="predicted"/>